<dbReference type="Gene3D" id="3.90.180.10">
    <property type="entry name" value="Medium-chain alcohol dehydrogenases, catalytic domain"/>
    <property type="match status" value="1"/>
</dbReference>
<sequence>MSQIKAICFKEGGGKAAKCLELTTRPKPDPKADDLLVNIKACAVNPVDTKIRQGAFPAADITGYDAAGIVEKVGSNVTAFKPGDEVYYSGQLGQPGTTATYSLVNSKLAALKPKSLDFVDAAAVPLVSLTAWELFEEHFNLVEGDPQGKQAKKSILIINGAGGVGSIATQLARKVFKLERVVVTASRPETIEHAKKMGATDVISHREELKPQLEKLGLQAVEYIMICHSTISYMDVAVDIAAPTGKIGSIVEVSEPLPGLHKIDAFMKALSFHWEVMLSKGVYNYDLESQGDILKRVAKAYDDGLLTTLVVEQHTSSVKSLIAAHEKLEAGTSIGKIALTVGDDIQ</sequence>
<evidence type="ECO:0000313" key="4">
    <source>
        <dbReference type="EMBL" id="KAK5081644.1"/>
    </source>
</evidence>
<evidence type="ECO:0000313" key="5">
    <source>
        <dbReference type="Proteomes" id="UP001309876"/>
    </source>
</evidence>
<feature type="domain" description="Enoyl reductase (ER)" evidence="3">
    <location>
        <begin position="15"/>
        <end position="339"/>
    </location>
</feature>
<accession>A0AAN7YDA3</accession>
<name>A0AAN7YDA3_9EURO</name>
<gene>
    <name evidence="4" type="ORF">LTR05_007777</name>
</gene>
<dbReference type="SMART" id="SM00829">
    <property type="entry name" value="PKS_ER"/>
    <property type="match status" value="1"/>
</dbReference>
<dbReference type="SUPFAM" id="SSF50129">
    <property type="entry name" value="GroES-like"/>
    <property type="match status" value="1"/>
</dbReference>
<dbReference type="Proteomes" id="UP001309876">
    <property type="component" value="Unassembled WGS sequence"/>
</dbReference>
<dbReference type="NCBIfam" id="TIGR02817">
    <property type="entry name" value="adh_fam_1"/>
    <property type="match status" value="1"/>
</dbReference>
<evidence type="ECO:0000256" key="2">
    <source>
        <dbReference type="ARBA" id="ARBA00022857"/>
    </source>
</evidence>
<dbReference type="AlphaFoldDB" id="A0AAN7YDA3"/>
<evidence type="ECO:0000259" key="3">
    <source>
        <dbReference type="SMART" id="SM00829"/>
    </source>
</evidence>
<comment type="similarity">
    <text evidence="1">Belongs to the zinc-containing alcohol dehydrogenase family. Quinone oxidoreductase subfamily.</text>
</comment>
<evidence type="ECO:0000256" key="1">
    <source>
        <dbReference type="ARBA" id="ARBA00010371"/>
    </source>
</evidence>
<dbReference type="CDD" id="cd08252">
    <property type="entry name" value="AL_MDR"/>
    <property type="match status" value="1"/>
</dbReference>
<dbReference type="Pfam" id="PF08240">
    <property type="entry name" value="ADH_N"/>
    <property type="match status" value="1"/>
</dbReference>
<dbReference type="PANTHER" id="PTHR44154:SF1">
    <property type="entry name" value="QUINONE OXIDOREDUCTASE"/>
    <property type="match status" value="1"/>
</dbReference>
<dbReference type="InterPro" id="IPR011032">
    <property type="entry name" value="GroES-like_sf"/>
</dbReference>
<reference evidence="4 5" key="1">
    <citation type="submission" date="2023-08" db="EMBL/GenBank/DDBJ databases">
        <title>Black Yeasts Isolated from many extreme environments.</title>
        <authorList>
            <person name="Coleine C."/>
            <person name="Stajich J.E."/>
            <person name="Selbmann L."/>
        </authorList>
    </citation>
    <scope>NUCLEOTIDE SEQUENCE [LARGE SCALE GENOMIC DNA]</scope>
    <source>
        <strain evidence="4 5">CCFEE 5910</strain>
    </source>
</reference>
<dbReference type="SUPFAM" id="SSF51735">
    <property type="entry name" value="NAD(P)-binding Rossmann-fold domains"/>
    <property type="match status" value="1"/>
</dbReference>
<dbReference type="InterPro" id="IPR013154">
    <property type="entry name" value="ADH-like_N"/>
</dbReference>
<dbReference type="InterPro" id="IPR020843">
    <property type="entry name" value="ER"/>
</dbReference>
<dbReference type="GO" id="GO:0016491">
    <property type="term" value="F:oxidoreductase activity"/>
    <property type="evidence" value="ECO:0007669"/>
    <property type="project" value="InterPro"/>
</dbReference>
<dbReference type="InterPro" id="IPR014182">
    <property type="entry name" value="ADH_Zn_typ-1"/>
</dbReference>
<dbReference type="PANTHER" id="PTHR44154">
    <property type="entry name" value="QUINONE OXIDOREDUCTASE"/>
    <property type="match status" value="1"/>
</dbReference>
<dbReference type="InterPro" id="IPR036291">
    <property type="entry name" value="NAD(P)-bd_dom_sf"/>
</dbReference>
<organism evidence="4 5">
    <name type="scientific">Lithohypha guttulata</name>
    <dbReference type="NCBI Taxonomy" id="1690604"/>
    <lineage>
        <taxon>Eukaryota</taxon>
        <taxon>Fungi</taxon>
        <taxon>Dikarya</taxon>
        <taxon>Ascomycota</taxon>
        <taxon>Pezizomycotina</taxon>
        <taxon>Eurotiomycetes</taxon>
        <taxon>Chaetothyriomycetidae</taxon>
        <taxon>Chaetothyriales</taxon>
        <taxon>Trichomeriaceae</taxon>
        <taxon>Lithohypha</taxon>
    </lineage>
</organism>
<keyword evidence="2" id="KW-0521">NADP</keyword>
<dbReference type="GO" id="GO:0008270">
    <property type="term" value="F:zinc ion binding"/>
    <property type="evidence" value="ECO:0007669"/>
    <property type="project" value="InterPro"/>
</dbReference>
<dbReference type="InterPro" id="IPR051603">
    <property type="entry name" value="Zinc-ADH_QOR/CCCR"/>
</dbReference>
<keyword evidence="5" id="KW-1185">Reference proteome</keyword>
<dbReference type="EMBL" id="JAVRRJ010000009">
    <property type="protein sequence ID" value="KAK5081644.1"/>
    <property type="molecule type" value="Genomic_DNA"/>
</dbReference>
<protein>
    <recommendedName>
        <fullName evidence="3">Enoyl reductase (ER) domain-containing protein</fullName>
    </recommendedName>
</protein>
<dbReference type="Gene3D" id="3.40.50.720">
    <property type="entry name" value="NAD(P)-binding Rossmann-like Domain"/>
    <property type="match status" value="1"/>
</dbReference>
<dbReference type="Pfam" id="PF00107">
    <property type="entry name" value="ADH_zinc_N"/>
    <property type="match status" value="1"/>
</dbReference>
<dbReference type="InterPro" id="IPR013149">
    <property type="entry name" value="ADH-like_C"/>
</dbReference>
<comment type="caution">
    <text evidence="4">The sequence shown here is derived from an EMBL/GenBank/DDBJ whole genome shotgun (WGS) entry which is preliminary data.</text>
</comment>
<proteinExistence type="inferred from homology"/>